<evidence type="ECO:0000313" key="4">
    <source>
        <dbReference type="EMBL" id="CUS06365.1"/>
    </source>
</evidence>
<dbReference type="CDD" id="cd04301">
    <property type="entry name" value="NAT_SF"/>
    <property type="match status" value="2"/>
</dbReference>
<keyword evidence="1" id="KW-0808">Transferase</keyword>
<proteinExistence type="predicted"/>
<dbReference type="PROSITE" id="PS51186">
    <property type="entry name" value="GNAT"/>
    <property type="match status" value="2"/>
</dbReference>
<evidence type="ECO:0000256" key="2">
    <source>
        <dbReference type="ARBA" id="ARBA00023315"/>
    </source>
</evidence>
<dbReference type="RefSeq" id="WP_095045643.1">
    <property type="nucleotide sequence ID" value="NZ_LN890656.1"/>
</dbReference>
<protein>
    <submittedName>
        <fullName evidence="4">Acetyltransferase</fullName>
    </submittedName>
</protein>
<dbReference type="GO" id="GO:0016747">
    <property type="term" value="F:acyltransferase activity, transferring groups other than amino-acyl groups"/>
    <property type="evidence" value="ECO:0007669"/>
    <property type="project" value="InterPro"/>
</dbReference>
<name>A0A160TAG9_9CHLR</name>
<dbReference type="Gene3D" id="3.40.630.30">
    <property type="match status" value="1"/>
</dbReference>
<dbReference type="PANTHER" id="PTHR43877">
    <property type="entry name" value="AMINOALKYLPHOSPHONATE N-ACETYLTRANSFERASE-RELATED-RELATED"/>
    <property type="match status" value="1"/>
</dbReference>
<reference evidence="4" key="1">
    <citation type="submission" date="2016-01" db="EMBL/GenBank/DDBJ databases">
        <authorList>
            <person name="Mcilroy J.S."/>
            <person name="Karst M S."/>
            <person name="Albertsen M."/>
        </authorList>
    </citation>
    <scope>NUCLEOTIDE SEQUENCE</scope>
    <source>
        <strain evidence="4">Cfx-K</strain>
    </source>
</reference>
<feature type="domain" description="N-acetyltransferase" evidence="3">
    <location>
        <begin position="19"/>
        <end position="181"/>
    </location>
</feature>
<dbReference type="InterPro" id="IPR050832">
    <property type="entry name" value="Bact_Acetyltransf"/>
</dbReference>
<dbReference type="SUPFAM" id="SSF55729">
    <property type="entry name" value="Acyl-CoA N-acyltransferases (Nat)"/>
    <property type="match status" value="2"/>
</dbReference>
<evidence type="ECO:0000259" key="3">
    <source>
        <dbReference type="PROSITE" id="PS51186"/>
    </source>
</evidence>
<dbReference type="InterPro" id="IPR016181">
    <property type="entry name" value="Acyl_CoA_acyltransferase"/>
</dbReference>
<dbReference type="Pfam" id="PF00583">
    <property type="entry name" value="Acetyltransf_1"/>
    <property type="match status" value="2"/>
</dbReference>
<dbReference type="EMBL" id="LN890656">
    <property type="protein sequence ID" value="CUS06365.1"/>
    <property type="molecule type" value="Genomic_DNA"/>
</dbReference>
<dbReference type="Proteomes" id="UP000215027">
    <property type="component" value="Chromosome II"/>
</dbReference>
<evidence type="ECO:0000256" key="1">
    <source>
        <dbReference type="ARBA" id="ARBA00022679"/>
    </source>
</evidence>
<organism evidence="4 5">
    <name type="scientific">Candidatus Promineifilum breve</name>
    <dbReference type="NCBI Taxonomy" id="1806508"/>
    <lineage>
        <taxon>Bacteria</taxon>
        <taxon>Bacillati</taxon>
        <taxon>Chloroflexota</taxon>
        <taxon>Ardenticatenia</taxon>
        <taxon>Candidatus Promineifilales</taxon>
        <taxon>Candidatus Promineifilaceae</taxon>
        <taxon>Candidatus Promineifilum</taxon>
    </lineage>
</organism>
<dbReference type="KEGG" id="pbf:CFX0092_B0831"/>
<feature type="domain" description="N-acetyltransferase" evidence="3">
    <location>
        <begin position="186"/>
        <end position="342"/>
    </location>
</feature>
<gene>
    <name evidence="4" type="ORF">CFX0092_B0831</name>
</gene>
<sequence length="342" mass="38938">MIPSPQPIVIPDAPPIPTLHFRHYRGPDDLPALAAVYAALADAGQLEYEVSVEWLANYFDHEVNLDPYADIALAEIDGQVAGLSRCYWAEEVAGPRQYQFNLLVTPAWQGRGISRALLHWAENRLRHTAATHPPEPPKLLQFWLPHGLARLRPLLESAGYTPARYSNNMVRPSLDDIPDFPLPPGLEVRPARPEHYRRIWDAQIEAFQDHWGFLQHPEEDYQMWLNDPIYFQPALWQVAWDVATDEVAGMVLTFIDAAENERWGRRRGYTEGISVRRPWRRRGLARALIAHSLRAQRDVGMTESALGVDSESLTGATRVYEDCGFLTVTVDMLYRKPLESSS</sequence>
<dbReference type="InterPro" id="IPR000182">
    <property type="entry name" value="GNAT_dom"/>
</dbReference>
<keyword evidence="5" id="KW-1185">Reference proteome</keyword>
<dbReference type="OrthoDB" id="9799092at2"/>
<dbReference type="AlphaFoldDB" id="A0A160TAG9"/>
<keyword evidence="2" id="KW-0012">Acyltransferase</keyword>
<evidence type="ECO:0000313" key="5">
    <source>
        <dbReference type="Proteomes" id="UP000215027"/>
    </source>
</evidence>
<accession>A0A160TAG9</accession>